<dbReference type="InterPro" id="IPR028889">
    <property type="entry name" value="USP"/>
</dbReference>
<dbReference type="EMBL" id="JAUBYV010000009">
    <property type="protein sequence ID" value="KAK2624650.1"/>
    <property type="molecule type" value="Genomic_DNA"/>
</dbReference>
<dbReference type="Gene3D" id="3.90.70.10">
    <property type="entry name" value="Cysteine proteinases"/>
    <property type="match status" value="1"/>
</dbReference>
<evidence type="ECO:0000256" key="1">
    <source>
        <dbReference type="SAM" id="MobiDB-lite"/>
    </source>
</evidence>
<dbReference type="PROSITE" id="PS00973">
    <property type="entry name" value="USP_2"/>
    <property type="match status" value="1"/>
</dbReference>
<feature type="region of interest" description="Disordered" evidence="1">
    <location>
        <begin position="110"/>
        <end position="129"/>
    </location>
</feature>
<feature type="compositionally biased region" description="Polar residues" evidence="1">
    <location>
        <begin position="79"/>
        <end position="101"/>
    </location>
</feature>
<dbReference type="PANTHER" id="PTHR24006:SF827">
    <property type="entry name" value="UBIQUITIN CARBOXYL-TERMINAL HYDROLASE 34"/>
    <property type="match status" value="1"/>
</dbReference>
<dbReference type="Pfam" id="PF00443">
    <property type="entry name" value="UCH"/>
    <property type="match status" value="1"/>
</dbReference>
<dbReference type="SUPFAM" id="SSF48371">
    <property type="entry name" value="ARM repeat"/>
    <property type="match status" value="1"/>
</dbReference>
<dbReference type="GO" id="GO:0005829">
    <property type="term" value="C:cytosol"/>
    <property type="evidence" value="ECO:0007669"/>
    <property type="project" value="TreeGrafter"/>
</dbReference>
<name>A0AAD9SXU4_9HELO</name>
<feature type="region of interest" description="Disordered" evidence="1">
    <location>
        <begin position="1"/>
        <end position="101"/>
    </location>
</feature>
<feature type="domain" description="USP" evidence="2">
    <location>
        <begin position="1590"/>
        <end position="1918"/>
    </location>
</feature>
<evidence type="ECO:0000259" key="2">
    <source>
        <dbReference type="PROSITE" id="PS50235"/>
    </source>
</evidence>
<reference evidence="3" key="1">
    <citation type="submission" date="2023-06" db="EMBL/GenBank/DDBJ databases">
        <title>Draft genome of Marssonina rosae.</title>
        <authorList>
            <person name="Cheng Q."/>
        </authorList>
    </citation>
    <scope>NUCLEOTIDE SEQUENCE</scope>
    <source>
        <strain evidence="3">R4</strain>
    </source>
</reference>
<dbReference type="Pfam" id="PF12030">
    <property type="entry name" value="DUF3517"/>
    <property type="match status" value="1"/>
</dbReference>
<dbReference type="Proteomes" id="UP001285354">
    <property type="component" value="Unassembled WGS sequence"/>
</dbReference>
<feature type="region of interest" description="Disordered" evidence="1">
    <location>
        <begin position="2491"/>
        <end position="2523"/>
    </location>
</feature>
<dbReference type="InterPro" id="IPR001394">
    <property type="entry name" value="Peptidase_C19_UCH"/>
</dbReference>
<dbReference type="FunFam" id="3.90.70.10:FF:000136">
    <property type="entry name" value="Ubiquitin C-terminal hydrolase, putative"/>
    <property type="match status" value="1"/>
</dbReference>
<dbReference type="PANTHER" id="PTHR24006">
    <property type="entry name" value="UBIQUITIN CARBOXYL-TERMINAL HYDROLASE"/>
    <property type="match status" value="1"/>
</dbReference>
<feature type="compositionally biased region" description="Low complexity" evidence="1">
    <location>
        <begin position="110"/>
        <end position="126"/>
    </location>
</feature>
<evidence type="ECO:0000313" key="4">
    <source>
        <dbReference type="Proteomes" id="UP001285354"/>
    </source>
</evidence>
<dbReference type="InterPro" id="IPR021905">
    <property type="entry name" value="DUF3517"/>
</dbReference>
<dbReference type="InterPro" id="IPR016024">
    <property type="entry name" value="ARM-type_fold"/>
</dbReference>
<keyword evidence="4" id="KW-1185">Reference proteome</keyword>
<feature type="region of interest" description="Disordered" evidence="1">
    <location>
        <begin position="138"/>
        <end position="161"/>
    </location>
</feature>
<protein>
    <recommendedName>
        <fullName evidence="2">USP domain-containing protein</fullName>
    </recommendedName>
</protein>
<sequence>MEQSPTERAISSEPCSGRPNPFDDTVKQKGRKRQKISRGGSRSRSLDTARGSDTLPDSVPLSPRTSEADEHEHEPILPSTPTNTSAKAQAPEPTSSRFTINLRTTRALESISSSPPAPMSPSRMPSNQGLDTARISVESESDGLSTVPAIETPSSSPSAMGSPHVVLVDDEDSDFRGVVDVFADPMSAFPYKADDETAISACRRIANFFQFDDVPTSESFVKIREWIESYLFSHSDSPDTFYDIFVDNREFWRIFPNIIWGLNWRSRFFGNFLHNSQSGRKSLTELFVAFARLAGKFVEMDATVLSYYGTNGTNDEPELASAEFLCAYAFLLRVEQEPHHIGHNLNRHYNWSWDEDLEPIMEAFHSEGGTISNLTKLIEGKLKLIPTNPKMIDSLADPSRIVWSMVSDVVAREDDRHNQQSIPGANQKVIDGYDFFKVMSDGLLPIIEKHITCFSVDSAVAHTVCLSSLFGTALLYDISSVGDLVEESKERLAPLNRKQMTVVLPLEWKFKILHKLITSSQMQLRVAGVANMQKALLDLHADHKGLNNYTPTTSPILLFFASFILKSKLVDYLVGVGSHPEIIADSNNILGFLIVTRTYTSELTDKIWQTVMTSQDPRVVEAILGMMTKCLSFFEYAPLLYLCEKMSDVPVESFSGAMRDYFQTLIKSLLEKMESSGGRQLHTPPYDLCVRLIRESSVVTSTAPAGHTELQRFVTASFRSLLSRGPGYDARMGMYVSCIEDISSKSPTAPGSICVVGCLLHNNPSDLRVLTTEHGLTKLLVEELESAIGSESQSLGSHSESSAASTARRDIIQTIVQNEPDTISADLGSRLWDVLVGEKSSNERNISWQLLNTVAKSKGGKNVFIASCFTSFMPSLPPHCFTTGSLDFVREAISSWFDEVREDFVEETRTFSSPALEQLWRMILTSPPNTIDALAINILVQIYVGSALILSLPRTMARSIHLGLVNRCLEQLKGAASKLKTFGGDTPNVADENMVIVASKSELHEQELIFARSLAVLREFLRAYQAKPQFAPPKSRLPITAALTTVEGNPMAVKYQSFDGNTRTEVMSLTLGTLNTAATLFASLEKATGFKNYRVYCGGKIVDPEEIDFCQNLEDLNLKGLLLVHRREDTEAIPDRLHSSKMTLELEITKHFDDLWSYLSMNEKVAQEIYYFLIKFDPYERLLRNFSSDTPHSEIFLSGQPFKSLYAVHSLKQYISSKSQKGIFHEAALSRAISLLVAAISDPTVLEQCGSDDLRDVLALHIMECLLQFLRGTSFPGDYSVSADSLEPILPTSVKPYLDKPLLDRLLEILYSAKNIQTSPKSVHVTARSFEVILEASIHNADFWDLFVLHLHESTLLQDLILDDPHPVIRKNAMKHLVNKCTFIPSLAQLSTSRFVAAFWPMVAQLIPRAIHNPLQCEETFNLSLTLFKRLADTAIQELNLEDLVKEWSNLLLSHRCVELVGHADSVDPVAQGLTTMVFCATSFTKASQRSLSQNTLGIELFRQHLFPELSIVEGNETITARIPLLNPSTRRTLAETVYFLVKDDEEQYHDLLLELFRLVPYADEDVPYIYDMSVGFERSRSIRSQTDYVGLRNLSNTCYLNSLFTQLFMNVPFREFMLNSPVADGGASQKLLFETQNLFSYMQNSLRRFVDPVNLASSIRTYDETQIDVHVQMDVDEFYNLLFDRWESQILAPEAKTTFKSFFGGQLVQQVKSKECSHISERLESFSAIQCDIKGKSTLKQSLEAYVEGEVMEGDNKYKCSTCDRHVNAVKRACLKDVPDSLIFHLKRFDYNLRTMIRSKINDHFSFPKTIDMRPYKVDYLMNSSEDIPEDVFELVGVLVHSGTAESGHYYSFIRERPSTGDRENWVEFNDECVSPWDPSRMESACFGGPDYQCQPDSNNNPFDKSYSAYMLFYQRSSVLEVQKTVMKNSALSSPVRLPVPRHLSNHIAMENELLMRKYCLYDPSHAVFVLKMLSNIKNINGGSCSASHILEKLALSVTMHHLDQVFARTKDTPDFVACMLSLQQLCQSCAECSRDYLEWYCDHPEAMKQLLVRNPDGVIRHEIALSILNALKKVKADASYAYGFVDDDDSVDGSEDGDPQVIQRIVGGLNKLWDIFHVSIRAWPEYFGLLASIAGMGKREATLLLDHGFLKRSMEVICADLNLPITPQLTRMLGIMAKRVANRPVSYDQVITLMYKLLVSCDPALPPVDENRVDLALMGKPVPLSTMEHDMLLHHWTKNKSHILLEKLLTIRQNEDIVREILILLLDWPSSLDHHIYQAICCGLRKGITSIHAAPFIRAAATYCEESKEPNAVVNMVGKITKIAREIDGDNEAVLQFFKNVFDAAVRDFDMTEEDFLRFFFNKLKVWAPCLLTDFSSTVRMNTEEFIHQNLLSHGPDVNFGSKKEDLEKAQIIVQAVQGLGLECLKYCQEVYLRQRQQAVVAVVANIRSVIEACSQFFDYATKDPAAIEFYELTASVIPELKRCTVEEAEEEVSDWDNTDGEYDSEPMERAVPINDNELRL</sequence>
<evidence type="ECO:0000313" key="3">
    <source>
        <dbReference type="EMBL" id="KAK2624650.1"/>
    </source>
</evidence>
<proteinExistence type="predicted"/>
<dbReference type="SUPFAM" id="SSF54001">
    <property type="entry name" value="Cysteine proteinases"/>
    <property type="match status" value="1"/>
</dbReference>
<dbReference type="InterPro" id="IPR018200">
    <property type="entry name" value="USP_CS"/>
</dbReference>
<comment type="caution">
    <text evidence="3">The sequence shown here is derived from an EMBL/GenBank/DDBJ whole genome shotgun (WGS) entry which is preliminary data.</text>
</comment>
<dbReference type="InterPro" id="IPR038765">
    <property type="entry name" value="Papain-like_cys_pep_sf"/>
</dbReference>
<accession>A0AAD9SXU4</accession>
<organism evidence="3 4">
    <name type="scientific">Diplocarpon rosae</name>
    <dbReference type="NCBI Taxonomy" id="946125"/>
    <lineage>
        <taxon>Eukaryota</taxon>
        <taxon>Fungi</taxon>
        <taxon>Dikarya</taxon>
        <taxon>Ascomycota</taxon>
        <taxon>Pezizomycotina</taxon>
        <taxon>Leotiomycetes</taxon>
        <taxon>Helotiales</taxon>
        <taxon>Drepanopezizaceae</taxon>
        <taxon>Diplocarpon</taxon>
    </lineage>
</organism>
<feature type="compositionally biased region" description="Acidic residues" evidence="1">
    <location>
        <begin position="2491"/>
        <end position="2508"/>
    </location>
</feature>
<gene>
    <name evidence="3" type="ORF">QTJ16_005843</name>
</gene>
<feature type="compositionally biased region" description="Basic and acidic residues" evidence="1">
    <location>
        <begin position="66"/>
        <end position="75"/>
    </location>
</feature>
<dbReference type="GO" id="GO:0005634">
    <property type="term" value="C:nucleus"/>
    <property type="evidence" value="ECO:0007669"/>
    <property type="project" value="TreeGrafter"/>
</dbReference>
<dbReference type="PROSITE" id="PS50235">
    <property type="entry name" value="USP_3"/>
    <property type="match status" value="1"/>
</dbReference>
<dbReference type="GO" id="GO:0004843">
    <property type="term" value="F:cysteine-type deubiquitinase activity"/>
    <property type="evidence" value="ECO:0007669"/>
    <property type="project" value="InterPro"/>
</dbReference>
<dbReference type="InterPro" id="IPR050164">
    <property type="entry name" value="Peptidase_C19"/>
</dbReference>
<dbReference type="CDD" id="cd02659">
    <property type="entry name" value="peptidase_C19C"/>
    <property type="match status" value="1"/>
</dbReference>
<dbReference type="GO" id="GO:0016579">
    <property type="term" value="P:protein deubiquitination"/>
    <property type="evidence" value="ECO:0007669"/>
    <property type="project" value="InterPro"/>
</dbReference>